<name>A0A955LA30_9BACT</name>
<protein>
    <submittedName>
        <fullName evidence="1">Uncharacterized protein</fullName>
    </submittedName>
</protein>
<dbReference type="AlphaFoldDB" id="A0A955LA30"/>
<dbReference type="Proteomes" id="UP000714915">
    <property type="component" value="Unassembled WGS sequence"/>
</dbReference>
<reference evidence="1" key="2">
    <citation type="journal article" date="2021" name="Microbiome">
        <title>Successional dynamics and alternative stable states in a saline activated sludge microbial community over 9 years.</title>
        <authorList>
            <person name="Wang Y."/>
            <person name="Ye J."/>
            <person name="Ju F."/>
            <person name="Liu L."/>
            <person name="Boyd J.A."/>
            <person name="Deng Y."/>
            <person name="Parks D.H."/>
            <person name="Jiang X."/>
            <person name="Yin X."/>
            <person name="Woodcroft B.J."/>
            <person name="Tyson G.W."/>
            <person name="Hugenholtz P."/>
            <person name="Polz M.F."/>
            <person name="Zhang T."/>
        </authorList>
    </citation>
    <scope>NUCLEOTIDE SEQUENCE</scope>
    <source>
        <strain evidence="1">HKST-UBA09</strain>
    </source>
</reference>
<evidence type="ECO:0000313" key="2">
    <source>
        <dbReference type="Proteomes" id="UP000714915"/>
    </source>
</evidence>
<accession>A0A955LA30</accession>
<evidence type="ECO:0000313" key="1">
    <source>
        <dbReference type="EMBL" id="MCA9386915.1"/>
    </source>
</evidence>
<dbReference type="EMBL" id="JAGQLF010000026">
    <property type="protein sequence ID" value="MCA9386915.1"/>
    <property type="molecule type" value="Genomic_DNA"/>
</dbReference>
<sequence>MNNTELNYIKSSTKTLGSLLSQKTDAFAKLDIIIQLRKNLEYLQNTLSSEEYTEYKEIENNMRERLERLSDPSFISKLKLDLSGLINDFRSTISN</sequence>
<organism evidence="1 2">
    <name type="scientific">Candidatus Dojkabacteria bacterium</name>
    <dbReference type="NCBI Taxonomy" id="2099670"/>
    <lineage>
        <taxon>Bacteria</taxon>
        <taxon>Candidatus Dojkabacteria</taxon>
    </lineage>
</organism>
<proteinExistence type="predicted"/>
<comment type="caution">
    <text evidence="1">The sequence shown here is derived from an EMBL/GenBank/DDBJ whole genome shotgun (WGS) entry which is preliminary data.</text>
</comment>
<gene>
    <name evidence="1" type="ORF">KC669_02675</name>
</gene>
<reference evidence="1" key="1">
    <citation type="submission" date="2020-04" db="EMBL/GenBank/DDBJ databases">
        <authorList>
            <person name="Zhang T."/>
        </authorList>
    </citation>
    <scope>NUCLEOTIDE SEQUENCE</scope>
    <source>
        <strain evidence="1">HKST-UBA09</strain>
    </source>
</reference>